<organism evidence="1 2">
    <name type="scientific">Tagetes erecta</name>
    <name type="common">African marigold</name>
    <dbReference type="NCBI Taxonomy" id="13708"/>
    <lineage>
        <taxon>Eukaryota</taxon>
        <taxon>Viridiplantae</taxon>
        <taxon>Streptophyta</taxon>
        <taxon>Embryophyta</taxon>
        <taxon>Tracheophyta</taxon>
        <taxon>Spermatophyta</taxon>
        <taxon>Magnoliopsida</taxon>
        <taxon>eudicotyledons</taxon>
        <taxon>Gunneridae</taxon>
        <taxon>Pentapetalae</taxon>
        <taxon>asterids</taxon>
        <taxon>campanulids</taxon>
        <taxon>Asterales</taxon>
        <taxon>Asteraceae</taxon>
        <taxon>Asteroideae</taxon>
        <taxon>Heliantheae alliance</taxon>
        <taxon>Tageteae</taxon>
        <taxon>Tagetes</taxon>
    </lineage>
</organism>
<evidence type="ECO:0000313" key="1">
    <source>
        <dbReference type="EMBL" id="KAK1437804.1"/>
    </source>
</evidence>
<protein>
    <submittedName>
        <fullName evidence="1">Uncharacterized protein</fullName>
    </submittedName>
</protein>
<dbReference type="Proteomes" id="UP001229421">
    <property type="component" value="Unassembled WGS sequence"/>
</dbReference>
<dbReference type="AlphaFoldDB" id="A0AAD8L8M0"/>
<name>A0AAD8L8M0_TARER</name>
<comment type="caution">
    <text evidence="1">The sequence shown here is derived from an EMBL/GenBank/DDBJ whole genome shotgun (WGS) entry which is preliminary data.</text>
</comment>
<reference evidence="1" key="1">
    <citation type="journal article" date="2023" name="bioRxiv">
        <title>Improved chromosome-level genome assembly for marigold (Tagetes erecta).</title>
        <authorList>
            <person name="Jiang F."/>
            <person name="Yuan L."/>
            <person name="Wang S."/>
            <person name="Wang H."/>
            <person name="Xu D."/>
            <person name="Wang A."/>
            <person name="Fan W."/>
        </authorList>
    </citation>
    <scope>NUCLEOTIDE SEQUENCE</scope>
    <source>
        <strain evidence="1">WSJ</strain>
        <tissue evidence="1">Leaf</tissue>
    </source>
</reference>
<keyword evidence="2" id="KW-1185">Reference proteome</keyword>
<sequence>MVVMMKLAFLHLENYYVILEKYSEFWLKHLNELEIEHILEVMVVKFILAIFLNNLDIYNNQSFQELCIDVATQRDVAKDYHKQWVRVLYHQPMLQLQC</sequence>
<evidence type="ECO:0000313" key="2">
    <source>
        <dbReference type="Proteomes" id="UP001229421"/>
    </source>
</evidence>
<accession>A0AAD8L8M0</accession>
<proteinExistence type="predicted"/>
<dbReference type="EMBL" id="JAUHHV010000001">
    <property type="protein sequence ID" value="KAK1437804.1"/>
    <property type="molecule type" value="Genomic_DNA"/>
</dbReference>
<gene>
    <name evidence="1" type="ORF">QVD17_03602</name>
</gene>